<feature type="signal peptide" evidence="4">
    <location>
        <begin position="1"/>
        <end position="22"/>
    </location>
</feature>
<evidence type="ECO:0000256" key="4">
    <source>
        <dbReference type="SAM" id="SignalP"/>
    </source>
</evidence>
<protein>
    <recommendedName>
        <fullName evidence="5">Bulb-type lectin domain-containing protein</fullName>
    </recommendedName>
</protein>
<dbReference type="SUPFAM" id="SSF51110">
    <property type="entry name" value="alpha-D-mannose-specific plant lectins"/>
    <property type="match status" value="1"/>
</dbReference>
<keyword evidence="3" id="KW-0325">Glycoprotein</keyword>
<gene>
    <name evidence="6" type="ORF">JRO89_XS03G0203900</name>
</gene>
<dbReference type="InterPro" id="IPR001480">
    <property type="entry name" value="Bulb-type_lectin_dom"/>
</dbReference>
<dbReference type="SMART" id="SM00108">
    <property type="entry name" value="B_lectin"/>
    <property type="match status" value="1"/>
</dbReference>
<evidence type="ECO:0000256" key="1">
    <source>
        <dbReference type="ARBA" id="ARBA00022729"/>
    </source>
</evidence>
<dbReference type="InterPro" id="IPR036426">
    <property type="entry name" value="Bulb-type_lectin_dom_sf"/>
</dbReference>
<evidence type="ECO:0000256" key="2">
    <source>
        <dbReference type="ARBA" id="ARBA00023157"/>
    </source>
</evidence>
<evidence type="ECO:0000313" key="7">
    <source>
        <dbReference type="Proteomes" id="UP000827721"/>
    </source>
</evidence>
<accession>A0ABQ8IBF4</accession>
<keyword evidence="2" id="KW-1015">Disulfide bond</keyword>
<dbReference type="Gene3D" id="1.10.510.10">
    <property type="entry name" value="Transferase(Phosphotransferase) domain 1"/>
    <property type="match status" value="1"/>
</dbReference>
<comment type="caution">
    <text evidence="6">The sequence shown here is derived from an EMBL/GenBank/DDBJ whole genome shotgun (WGS) entry which is preliminary data.</text>
</comment>
<dbReference type="SUPFAM" id="SSF56112">
    <property type="entry name" value="Protein kinase-like (PK-like)"/>
    <property type="match status" value="1"/>
</dbReference>
<keyword evidence="1 4" id="KW-0732">Signal</keyword>
<feature type="chain" id="PRO_5045631819" description="Bulb-type lectin domain-containing protein" evidence="4">
    <location>
        <begin position="23"/>
        <end position="304"/>
    </location>
</feature>
<keyword evidence="7" id="KW-1185">Reference proteome</keyword>
<organism evidence="6 7">
    <name type="scientific">Xanthoceras sorbifolium</name>
    <dbReference type="NCBI Taxonomy" id="99658"/>
    <lineage>
        <taxon>Eukaryota</taxon>
        <taxon>Viridiplantae</taxon>
        <taxon>Streptophyta</taxon>
        <taxon>Embryophyta</taxon>
        <taxon>Tracheophyta</taxon>
        <taxon>Spermatophyta</taxon>
        <taxon>Magnoliopsida</taxon>
        <taxon>eudicotyledons</taxon>
        <taxon>Gunneridae</taxon>
        <taxon>Pentapetalae</taxon>
        <taxon>rosids</taxon>
        <taxon>malvids</taxon>
        <taxon>Sapindales</taxon>
        <taxon>Sapindaceae</taxon>
        <taxon>Xanthoceroideae</taxon>
        <taxon>Xanthoceras</taxon>
    </lineage>
</organism>
<dbReference type="InterPro" id="IPR011009">
    <property type="entry name" value="Kinase-like_dom_sf"/>
</dbReference>
<dbReference type="Pfam" id="PF01453">
    <property type="entry name" value="B_lectin"/>
    <property type="match status" value="1"/>
</dbReference>
<evidence type="ECO:0000256" key="3">
    <source>
        <dbReference type="ARBA" id="ARBA00023180"/>
    </source>
</evidence>
<dbReference type="Proteomes" id="UP000827721">
    <property type="component" value="Unassembled WGS sequence"/>
</dbReference>
<reference evidence="6 7" key="1">
    <citation type="submission" date="2021-02" db="EMBL/GenBank/DDBJ databases">
        <title>Plant Genome Project.</title>
        <authorList>
            <person name="Zhang R.-G."/>
        </authorList>
    </citation>
    <scope>NUCLEOTIDE SEQUENCE [LARGE SCALE GENOMIC DNA]</scope>
    <source>
        <tissue evidence="6">Leaves</tissue>
    </source>
</reference>
<dbReference type="PANTHER" id="PTHR47976:SF62">
    <property type="entry name" value="RECEPTOR-LIKE SERINE_THREONINE-PROTEIN KINASE"/>
    <property type="match status" value="1"/>
</dbReference>
<proteinExistence type="predicted"/>
<dbReference type="InterPro" id="IPR051343">
    <property type="entry name" value="G-type_lectin_kinases/EP1-like"/>
</dbReference>
<dbReference type="Gene3D" id="2.90.10.10">
    <property type="entry name" value="Bulb-type lectin domain"/>
    <property type="match status" value="2"/>
</dbReference>
<feature type="domain" description="Bulb-type lectin" evidence="5">
    <location>
        <begin position="26"/>
        <end position="154"/>
    </location>
</feature>
<evidence type="ECO:0000259" key="5">
    <source>
        <dbReference type="PROSITE" id="PS50927"/>
    </source>
</evidence>
<name>A0ABQ8IBF4_9ROSI</name>
<dbReference type="PROSITE" id="PS50927">
    <property type="entry name" value="BULB_LECTIN"/>
    <property type="match status" value="1"/>
</dbReference>
<evidence type="ECO:0000313" key="6">
    <source>
        <dbReference type="EMBL" id="KAH7573764.1"/>
    </source>
</evidence>
<sequence length="304" mass="33852">MAASKVLVWSLLLFAFSLSSFAQVTTNTIELGSSITAGSSNSSWQSPSGDFAFGFYPVVNGQFLAGIWFDKMPERTLVWSANRDDPAQIGSTINLPLNGQFVLTHLNGTEFFIYNGTHTSSALMRNNGNLVLQDSSSKIVLQSFDFPTDTVLLGQVLAMGQELYSNANGSVDYSTGQYRLLLQMDGNLVLSAFSFGVMLLEIICARRHIDLNRIKEESEEDDLLLPDWVVSCMISRNLEIVVRHDPEVLSDFERFERMAMVGLWCIYPDPILRPSMNKVVQMLEGTLEVGIPPLLQDQIQMCNN</sequence>
<dbReference type="PANTHER" id="PTHR47976">
    <property type="entry name" value="G-TYPE LECTIN S-RECEPTOR-LIKE SERINE/THREONINE-PROTEIN KINASE SD2-5"/>
    <property type="match status" value="1"/>
</dbReference>
<dbReference type="EMBL" id="JAFEMO010000003">
    <property type="protein sequence ID" value="KAH7573764.1"/>
    <property type="molecule type" value="Genomic_DNA"/>
</dbReference>